<dbReference type="GO" id="GO:0005634">
    <property type="term" value="C:nucleus"/>
    <property type="evidence" value="ECO:0007669"/>
    <property type="project" value="UniProtKB-SubCell"/>
</dbReference>
<comment type="subcellular location">
    <subcellularLocation>
        <location evidence="2">Chromosome</location>
        <location evidence="2">Centromere</location>
    </subcellularLocation>
    <subcellularLocation>
        <location evidence="1">Nucleus</location>
    </subcellularLocation>
</comment>
<evidence type="ECO:0000256" key="5">
    <source>
        <dbReference type="ARBA" id="ARBA00022618"/>
    </source>
</evidence>
<evidence type="ECO:0000256" key="4">
    <source>
        <dbReference type="ARBA" id="ARBA00022454"/>
    </source>
</evidence>
<keyword evidence="9" id="KW-0137">Centromere</keyword>
<feature type="domain" description="Borealin N-terminal" evidence="11">
    <location>
        <begin position="98"/>
        <end position="151"/>
    </location>
</feature>
<dbReference type="Proteomes" id="UP000807716">
    <property type="component" value="Unassembled WGS sequence"/>
</dbReference>
<dbReference type="OrthoDB" id="2392550at2759"/>
<gene>
    <name evidence="12" type="ORF">DFQ27_004568</name>
</gene>
<evidence type="ECO:0000256" key="3">
    <source>
        <dbReference type="ARBA" id="ARBA00009914"/>
    </source>
</evidence>
<dbReference type="GO" id="GO:0000070">
    <property type="term" value="P:mitotic sister chromatid segregation"/>
    <property type="evidence" value="ECO:0007669"/>
    <property type="project" value="TreeGrafter"/>
</dbReference>
<comment type="caution">
    <text evidence="12">The sequence shown here is derived from an EMBL/GenBank/DDBJ whole genome shotgun (WGS) entry which is preliminary data.</text>
</comment>
<feature type="region of interest" description="Disordered" evidence="10">
    <location>
        <begin position="1"/>
        <end position="30"/>
    </location>
</feature>
<protein>
    <recommendedName>
        <fullName evidence="11">Borealin N-terminal domain-containing protein</fullName>
    </recommendedName>
</protein>
<name>A0A9P6UBF0_9FUNG</name>
<dbReference type="GO" id="GO:0051233">
    <property type="term" value="C:spindle midzone"/>
    <property type="evidence" value="ECO:0007669"/>
    <property type="project" value="TreeGrafter"/>
</dbReference>
<dbReference type="AlphaFoldDB" id="A0A9P6UBF0"/>
<evidence type="ECO:0000256" key="10">
    <source>
        <dbReference type="SAM" id="MobiDB-lite"/>
    </source>
</evidence>
<dbReference type="GO" id="GO:0051301">
    <property type="term" value="P:cell division"/>
    <property type="evidence" value="ECO:0007669"/>
    <property type="project" value="UniProtKB-KW"/>
</dbReference>
<keyword evidence="6" id="KW-0498">Mitosis</keyword>
<evidence type="ECO:0000259" key="11">
    <source>
        <dbReference type="Pfam" id="PF10444"/>
    </source>
</evidence>
<dbReference type="InterPro" id="IPR018851">
    <property type="entry name" value="Borealin_N"/>
</dbReference>
<dbReference type="InterPro" id="IPR018867">
    <property type="entry name" value="Cell_div_borealin"/>
</dbReference>
<evidence type="ECO:0000313" key="12">
    <source>
        <dbReference type="EMBL" id="KAG0269172.1"/>
    </source>
</evidence>
<keyword evidence="7" id="KW-0539">Nucleus</keyword>
<dbReference type="EMBL" id="JAAAJB010000032">
    <property type="protein sequence ID" value="KAG0269172.1"/>
    <property type="molecule type" value="Genomic_DNA"/>
</dbReference>
<dbReference type="GO" id="GO:0000775">
    <property type="term" value="C:chromosome, centromeric region"/>
    <property type="evidence" value="ECO:0007669"/>
    <property type="project" value="UniProtKB-SubCell"/>
</dbReference>
<evidence type="ECO:0000256" key="2">
    <source>
        <dbReference type="ARBA" id="ARBA00004584"/>
    </source>
</evidence>
<feature type="compositionally biased region" description="Low complexity" evidence="10">
    <location>
        <begin position="15"/>
        <end position="24"/>
    </location>
</feature>
<dbReference type="Pfam" id="PF10444">
    <property type="entry name" value="Nbl1_Borealin_N"/>
    <property type="match status" value="1"/>
</dbReference>
<keyword evidence="5" id="KW-0132">Cell division</keyword>
<reference evidence="12" key="1">
    <citation type="journal article" date="2020" name="Fungal Divers.">
        <title>Resolving the Mortierellaceae phylogeny through synthesis of multi-gene phylogenetics and phylogenomics.</title>
        <authorList>
            <person name="Vandepol N."/>
            <person name="Liber J."/>
            <person name="Desiro A."/>
            <person name="Na H."/>
            <person name="Kennedy M."/>
            <person name="Barry K."/>
            <person name="Grigoriev I.V."/>
            <person name="Miller A.N."/>
            <person name="O'Donnell K."/>
            <person name="Stajich J.E."/>
            <person name="Bonito G."/>
        </authorList>
    </citation>
    <scope>NUCLEOTIDE SEQUENCE</scope>
    <source>
        <strain evidence="12">BC1065</strain>
    </source>
</reference>
<organism evidence="12 13">
    <name type="scientific">Actinomortierella ambigua</name>
    <dbReference type="NCBI Taxonomy" id="1343610"/>
    <lineage>
        <taxon>Eukaryota</taxon>
        <taxon>Fungi</taxon>
        <taxon>Fungi incertae sedis</taxon>
        <taxon>Mucoromycota</taxon>
        <taxon>Mortierellomycotina</taxon>
        <taxon>Mortierellomycetes</taxon>
        <taxon>Mortierellales</taxon>
        <taxon>Mortierellaceae</taxon>
        <taxon>Actinomortierella</taxon>
    </lineage>
</organism>
<dbReference type="GO" id="GO:0032133">
    <property type="term" value="C:chromosome passenger complex"/>
    <property type="evidence" value="ECO:0007669"/>
    <property type="project" value="TreeGrafter"/>
</dbReference>
<keyword evidence="4" id="KW-0158">Chromosome</keyword>
<feature type="compositionally biased region" description="Basic and acidic residues" evidence="10">
    <location>
        <begin position="80"/>
        <end position="93"/>
    </location>
</feature>
<keyword evidence="13" id="KW-1185">Reference proteome</keyword>
<evidence type="ECO:0000256" key="8">
    <source>
        <dbReference type="ARBA" id="ARBA00023306"/>
    </source>
</evidence>
<evidence type="ECO:0000256" key="6">
    <source>
        <dbReference type="ARBA" id="ARBA00022776"/>
    </source>
</evidence>
<evidence type="ECO:0000256" key="9">
    <source>
        <dbReference type="ARBA" id="ARBA00023328"/>
    </source>
</evidence>
<dbReference type="PANTHER" id="PTHR16040:SF7">
    <property type="entry name" value="AUSTRALIN, ISOFORM A-RELATED"/>
    <property type="match status" value="1"/>
</dbReference>
<proteinExistence type="inferred from homology"/>
<accession>A0A9P6UBF0</accession>
<keyword evidence="8" id="KW-0131">Cell cycle</keyword>
<feature type="region of interest" description="Disordered" evidence="10">
    <location>
        <begin position="43"/>
        <end position="93"/>
    </location>
</feature>
<evidence type="ECO:0000256" key="7">
    <source>
        <dbReference type="ARBA" id="ARBA00023242"/>
    </source>
</evidence>
<sequence length="211" mass="23586">MKNPFQASPPPPPLAAAAGAASGSVSTTVPTKNTVSANLTLFRQNAEPLDLQDVAEDERVKASRSGGHEKRRHSNNSDDSNDHQPPKENPCKYLTKEQREAVIENLEIEMADRLMRLRKQVDVLKQNLVFRGEIEIDRIPSSVRPLTMEEFWLKFNGDANAYRQRQAQLKADVQNSVLQLMGVHVDRASSSTLSSTSSLNAISRKRQRLEL</sequence>
<dbReference type="PANTHER" id="PTHR16040">
    <property type="entry name" value="AUSTRALIN, ISOFORM A-RELATED"/>
    <property type="match status" value="1"/>
</dbReference>
<comment type="similarity">
    <text evidence="3">Belongs to the borealin family.</text>
</comment>
<evidence type="ECO:0000256" key="1">
    <source>
        <dbReference type="ARBA" id="ARBA00004123"/>
    </source>
</evidence>
<evidence type="ECO:0000313" key="13">
    <source>
        <dbReference type="Proteomes" id="UP000807716"/>
    </source>
</evidence>